<dbReference type="Proteomes" id="UP000190837">
    <property type="component" value="Unassembled WGS sequence"/>
</dbReference>
<name>A0A1C3H221_9GAMM</name>
<sequence length="141" mass="15365">MADITYRTMQAADIPAALALWRTIPGLALDAADEPAALAAFLARNPGLSDIALADGAIIATLLCGEDGRRATFYHLAVAADWRGQGIARQLLARAEDRLRARGILKMRLLVLGDNALGNAYWPKQGWRQQSELNYYSKSLI</sequence>
<dbReference type="GeneID" id="84789197"/>
<evidence type="ECO:0000259" key="3">
    <source>
        <dbReference type="PROSITE" id="PS51186"/>
    </source>
</evidence>
<gene>
    <name evidence="4" type="ORF">CHUV0807_0285</name>
</gene>
<dbReference type="Pfam" id="PF00583">
    <property type="entry name" value="Acetyltransf_1"/>
    <property type="match status" value="1"/>
</dbReference>
<evidence type="ECO:0000256" key="2">
    <source>
        <dbReference type="ARBA" id="ARBA00023315"/>
    </source>
</evidence>
<dbReference type="PANTHER" id="PTHR43877">
    <property type="entry name" value="AMINOALKYLPHOSPHONATE N-ACETYLTRANSFERASE-RELATED-RELATED"/>
    <property type="match status" value="1"/>
</dbReference>
<dbReference type="PROSITE" id="PS51186">
    <property type="entry name" value="GNAT"/>
    <property type="match status" value="1"/>
</dbReference>
<dbReference type="OMA" id="IAGFDGW"/>
<dbReference type="CDD" id="cd04301">
    <property type="entry name" value="NAT_SF"/>
    <property type="match status" value="1"/>
</dbReference>
<dbReference type="AlphaFoldDB" id="A0A1C3H221"/>
<accession>A0A1C3H221</accession>
<dbReference type="SUPFAM" id="SSF55729">
    <property type="entry name" value="Acyl-CoA N-acyltransferases (Nat)"/>
    <property type="match status" value="1"/>
</dbReference>
<dbReference type="RefSeq" id="WP_004139073.1">
    <property type="nucleotide sequence ID" value="NZ_CALFOW010000005.1"/>
</dbReference>
<dbReference type="InterPro" id="IPR016181">
    <property type="entry name" value="Acyl_CoA_acyltransferase"/>
</dbReference>
<protein>
    <submittedName>
        <fullName evidence="4">Acetyltransferase</fullName>
    </submittedName>
</protein>
<evidence type="ECO:0000313" key="5">
    <source>
        <dbReference type="Proteomes" id="UP000190837"/>
    </source>
</evidence>
<dbReference type="EMBL" id="FKLO01000016">
    <property type="protein sequence ID" value="SAM57418.1"/>
    <property type="molecule type" value="Genomic_DNA"/>
</dbReference>
<feature type="domain" description="N-acetyltransferase" evidence="3">
    <location>
        <begin position="4"/>
        <end position="141"/>
    </location>
</feature>
<dbReference type="PANTHER" id="PTHR43877:SF1">
    <property type="entry name" value="ACETYLTRANSFERASE"/>
    <property type="match status" value="1"/>
</dbReference>
<keyword evidence="2" id="KW-0012">Acyltransferase</keyword>
<proteinExistence type="predicted"/>
<evidence type="ECO:0000313" key="4">
    <source>
        <dbReference type="EMBL" id="SAM57418.1"/>
    </source>
</evidence>
<dbReference type="Gene3D" id="3.40.630.30">
    <property type="match status" value="1"/>
</dbReference>
<keyword evidence="1 4" id="KW-0808">Transferase</keyword>
<reference evidence="5" key="1">
    <citation type="submission" date="2016-04" db="EMBL/GenBank/DDBJ databases">
        <authorList>
            <person name="Tagini F."/>
        </authorList>
    </citation>
    <scope>NUCLEOTIDE SEQUENCE [LARGE SCALE GENOMIC DNA]</scope>
    <source>
        <strain evidence="5">CHUV0807</strain>
    </source>
</reference>
<organism evidence="4 5">
    <name type="scientific">Cardiobacterium hominis</name>
    <dbReference type="NCBI Taxonomy" id="2718"/>
    <lineage>
        <taxon>Bacteria</taxon>
        <taxon>Pseudomonadati</taxon>
        <taxon>Pseudomonadota</taxon>
        <taxon>Gammaproteobacteria</taxon>
        <taxon>Cardiobacteriales</taxon>
        <taxon>Cardiobacteriaceae</taxon>
        <taxon>Cardiobacterium</taxon>
    </lineage>
</organism>
<dbReference type="GO" id="GO:0016747">
    <property type="term" value="F:acyltransferase activity, transferring groups other than amino-acyl groups"/>
    <property type="evidence" value="ECO:0007669"/>
    <property type="project" value="InterPro"/>
</dbReference>
<dbReference type="InterPro" id="IPR050832">
    <property type="entry name" value="Bact_Acetyltransf"/>
</dbReference>
<dbReference type="InterPro" id="IPR000182">
    <property type="entry name" value="GNAT_dom"/>
</dbReference>
<evidence type="ECO:0000256" key="1">
    <source>
        <dbReference type="ARBA" id="ARBA00022679"/>
    </source>
</evidence>